<comment type="caution">
    <text evidence="2">The sequence shown here is derived from an EMBL/GenBank/DDBJ whole genome shotgun (WGS) entry which is preliminary data.</text>
</comment>
<dbReference type="InterPro" id="IPR003709">
    <property type="entry name" value="VanY-like_core_dom"/>
</dbReference>
<organism evidence="2 3">
    <name type="scientific">Candidatus Dojkabacteria bacterium</name>
    <dbReference type="NCBI Taxonomy" id="2099670"/>
    <lineage>
        <taxon>Bacteria</taxon>
        <taxon>Candidatus Dojkabacteria</taxon>
    </lineage>
</organism>
<protein>
    <submittedName>
        <fullName evidence="2">M15 family metallopeptidase</fullName>
    </submittedName>
</protein>
<dbReference type="InterPro" id="IPR058193">
    <property type="entry name" value="VanY/YodJ_core_dom"/>
</dbReference>
<dbReference type="AlphaFoldDB" id="A0A847ETX4"/>
<reference evidence="2 3" key="1">
    <citation type="journal article" date="2020" name="Biotechnol. Biofuels">
        <title>New insights from the biogas microbiome by comprehensive genome-resolved metagenomics of nearly 1600 species originating from multiple anaerobic digesters.</title>
        <authorList>
            <person name="Campanaro S."/>
            <person name="Treu L."/>
            <person name="Rodriguez-R L.M."/>
            <person name="Kovalovszki A."/>
            <person name="Ziels R.M."/>
            <person name="Maus I."/>
            <person name="Zhu X."/>
            <person name="Kougias P.G."/>
            <person name="Basile A."/>
            <person name="Luo G."/>
            <person name="Schluter A."/>
            <person name="Konstantinidis K.T."/>
            <person name="Angelidaki I."/>
        </authorList>
    </citation>
    <scope>NUCLEOTIDE SEQUENCE [LARGE SCALE GENOMIC DNA]</scope>
    <source>
        <strain evidence="2">AS06rmzACSIP_421</strain>
    </source>
</reference>
<dbReference type="CDD" id="cd14852">
    <property type="entry name" value="LD-carboxypeptidase"/>
    <property type="match status" value="1"/>
</dbReference>
<feature type="domain" description="D-alanyl-D-alanine carboxypeptidase-like core" evidence="1">
    <location>
        <begin position="122"/>
        <end position="251"/>
    </location>
</feature>
<sequence>MKKGILYFLLLLLILFIPTKTVDLIINKENNNEQKEEIEWIENPSEDNTVVSETPKVTLPTNISTSSGSNWWEYPKEIYTTKRDGNDLLVLVNKQYKLPSTYAPSDLVKARKSGIRRGERYYLRNILIPDLSRMVTDSKAEGIDLSIVSAYRSYQTQVNTYNYWLSKNNNNVALVDTFSARPGHSQHQLGTAIDFSSNEIGDRLGDEFTNTKASKWLSSNAYKYGFVLSFPKGYESITGYKFESWHYRYIGVEYAQEVVNSGQILELYLQGYNP</sequence>
<dbReference type="GO" id="GO:0008233">
    <property type="term" value="F:peptidase activity"/>
    <property type="evidence" value="ECO:0007669"/>
    <property type="project" value="InterPro"/>
</dbReference>
<evidence type="ECO:0000313" key="2">
    <source>
        <dbReference type="EMBL" id="NLE31172.1"/>
    </source>
</evidence>
<dbReference type="Proteomes" id="UP000554004">
    <property type="component" value="Unassembled WGS sequence"/>
</dbReference>
<dbReference type="EMBL" id="JAAZAL010000104">
    <property type="protein sequence ID" value="NLE31172.1"/>
    <property type="molecule type" value="Genomic_DNA"/>
</dbReference>
<evidence type="ECO:0000259" key="1">
    <source>
        <dbReference type="Pfam" id="PF02557"/>
    </source>
</evidence>
<proteinExistence type="predicted"/>
<dbReference type="InterPro" id="IPR052179">
    <property type="entry name" value="DD-CPase-like"/>
</dbReference>
<dbReference type="PANTHER" id="PTHR34385:SF1">
    <property type="entry name" value="PEPTIDOGLYCAN L-ALANYL-D-GLUTAMATE ENDOPEPTIDASE CWLK"/>
    <property type="match status" value="1"/>
</dbReference>
<dbReference type="SUPFAM" id="SSF55166">
    <property type="entry name" value="Hedgehog/DD-peptidase"/>
    <property type="match status" value="1"/>
</dbReference>
<dbReference type="Gene3D" id="3.30.1380.10">
    <property type="match status" value="1"/>
</dbReference>
<accession>A0A847ETX4</accession>
<dbReference type="Pfam" id="PF02557">
    <property type="entry name" value="VanY"/>
    <property type="match status" value="1"/>
</dbReference>
<evidence type="ECO:0000313" key="3">
    <source>
        <dbReference type="Proteomes" id="UP000554004"/>
    </source>
</evidence>
<name>A0A847ETX4_9BACT</name>
<gene>
    <name evidence="2" type="ORF">GX618_02770</name>
</gene>
<dbReference type="GO" id="GO:0006508">
    <property type="term" value="P:proteolysis"/>
    <property type="evidence" value="ECO:0007669"/>
    <property type="project" value="InterPro"/>
</dbReference>
<dbReference type="PANTHER" id="PTHR34385">
    <property type="entry name" value="D-ALANYL-D-ALANINE CARBOXYPEPTIDASE"/>
    <property type="match status" value="1"/>
</dbReference>
<dbReference type="InterPro" id="IPR009045">
    <property type="entry name" value="Zn_M74/Hedgehog-like"/>
</dbReference>